<feature type="region of interest" description="Disordered" evidence="1">
    <location>
        <begin position="498"/>
        <end position="530"/>
    </location>
</feature>
<dbReference type="Proteomes" id="UP001165160">
    <property type="component" value="Unassembled WGS sequence"/>
</dbReference>
<keyword evidence="3" id="KW-1185">Reference proteome</keyword>
<sequence length="981" mass="111490">MWHEHGGASSIFGSHASSSPPPDDPLSPKKKKHHFHSHSHSHSHSQSDKMNSVHGVRSKRSTINYLQNSVASHAEGLGRVQAQKTERDKDKDKKKRNLHAHRPAQIFGTSLAQQASLKSAIDKVVAFKKRRAPIRLNPMESLVSSNQPVPDAKDVSARVPMDERMRSVSKAKNLAKNKKSEFKLRRSEVQTPEVMGYMKKLWEDEGGLNFYEREHEHEHEPDNNPADKISVHNTQANNILDSWVKSFDLEQSSYDSISVFAEVRLKEALAATEELVAWGKPAWESERGPSAIRAALCCDLLRKIGTMFGRYKGVMDTLTSELLRCIYEDYGAVIDGGQHVDARVLYRCSPYFDSLKNCKVHRDELIDELQVYNDGIDLRKALVKCSVGVKTMFNDARRAMRDMIFKVWAAYVRGRAKKAKRLKSRVQLSVWFKTWKERYKRFREHGYFYDSESDQEEEVVSDLEMEEVHDPRGSMRSVMAMRVSGMNAIAEDADSSYEKLKERMQQANSPAMSNTSGSSDGTKSPTPLNKFKSLGRKTIMVKTMGNGGNLSPNSHKHKSLKIIKEITEASGRIIMQCERRRCHVDLTSVGCQTDPVSISDMATTFEGAAAPAAPKEPDTPKNSSQASLKSVLGGKKEKPMSIENAMTLVPSIYEQYLTMLQNPGPDTIGKHLNMVTFTKNSLVRKYGLKNVAMKQFRAFAACLQTKKALKLPRLKVFASLYGLPTVWAQEAKAYDPEYVDFFFKRILEHTFFDPKHCNAILAAKGRSDIEKDKFIERMENIFPHFQKKDGFKFIKLQQRVDGMTANVVKGIDMVDADEIIEEMIIYWKQETFLAGLTWKQNRSLRNFQQYLKARTRRLKKEHEMEHRLEDKWRERFGNENFNLDSQEELNEFCHSIGIFAGAHTMEKLLEKLKAFEKLQNEGKEEEGTTVAEYFAEAIWHLGIRLNSSKKSGEAEGGKGDKISSPLSHSSSSPTLRRATVL</sequence>
<feature type="compositionally biased region" description="Basic and acidic residues" evidence="1">
    <location>
        <begin position="950"/>
        <end position="961"/>
    </location>
</feature>
<feature type="compositionally biased region" description="Basic residues" evidence="1">
    <location>
        <begin position="92"/>
        <end position="102"/>
    </location>
</feature>
<feature type="region of interest" description="Disordered" evidence="1">
    <location>
        <begin position="1"/>
        <end position="102"/>
    </location>
</feature>
<comment type="caution">
    <text evidence="2">The sequence shown here is derived from an EMBL/GenBank/DDBJ whole genome shotgun (WGS) entry which is preliminary data.</text>
</comment>
<evidence type="ECO:0000313" key="3">
    <source>
        <dbReference type="Proteomes" id="UP001165160"/>
    </source>
</evidence>
<name>A0A9W7C1P7_9STRA</name>
<dbReference type="EMBL" id="BRXX01000269">
    <property type="protein sequence ID" value="GMI01592.1"/>
    <property type="molecule type" value="Genomic_DNA"/>
</dbReference>
<organism evidence="2 3">
    <name type="scientific">Triparma verrucosa</name>
    <dbReference type="NCBI Taxonomy" id="1606542"/>
    <lineage>
        <taxon>Eukaryota</taxon>
        <taxon>Sar</taxon>
        <taxon>Stramenopiles</taxon>
        <taxon>Ochrophyta</taxon>
        <taxon>Bolidophyceae</taxon>
        <taxon>Parmales</taxon>
        <taxon>Triparmaceae</taxon>
        <taxon>Triparma</taxon>
    </lineage>
</organism>
<proteinExistence type="predicted"/>
<reference evidence="3" key="1">
    <citation type="journal article" date="2023" name="Commun. Biol.">
        <title>Genome analysis of Parmales, the sister group of diatoms, reveals the evolutionary specialization of diatoms from phago-mixotrophs to photoautotrophs.</title>
        <authorList>
            <person name="Ban H."/>
            <person name="Sato S."/>
            <person name="Yoshikawa S."/>
            <person name="Yamada K."/>
            <person name="Nakamura Y."/>
            <person name="Ichinomiya M."/>
            <person name="Sato N."/>
            <person name="Blanc-Mathieu R."/>
            <person name="Endo H."/>
            <person name="Kuwata A."/>
            <person name="Ogata H."/>
        </authorList>
    </citation>
    <scope>NUCLEOTIDE SEQUENCE [LARGE SCALE GENOMIC DNA]</scope>
    <source>
        <strain evidence="3">NIES 3699</strain>
    </source>
</reference>
<feature type="compositionally biased region" description="Low complexity" evidence="1">
    <location>
        <begin position="7"/>
        <end position="18"/>
    </location>
</feature>
<feature type="region of interest" description="Disordered" evidence="1">
    <location>
        <begin position="949"/>
        <end position="981"/>
    </location>
</feature>
<accession>A0A9W7C1P7</accession>
<dbReference type="AlphaFoldDB" id="A0A9W7C1P7"/>
<feature type="compositionally biased region" description="Low complexity" evidence="1">
    <location>
        <begin position="963"/>
        <end position="973"/>
    </location>
</feature>
<evidence type="ECO:0000256" key="1">
    <source>
        <dbReference type="SAM" id="MobiDB-lite"/>
    </source>
</evidence>
<protein>
    <submittedName>
        <fullName evidence="2">Uncharacterized protein</fullName>
    </submittedName>
</protein>
<feature type="compositionally biased region" description="Basic residues" evidence="1">
    <location>
        <begin position="28"/>
        <end position="43"/>
    </location>
</feature>
<feature type="compositionally biased region" description="Polar residues" evidence="1">
    <location>
        <begin position="61"/>
        <end position="71"/>
    </location>
</feature>
<gene>
    <name evidence="2" type="ORF">TrVE_jg9810</name>
</gene>
<feature type="region of interest" description="Disordered" evidence="1">
    <location>
        <begin position="609"/>
        <end position="635"/>
    </location>
</feature>
<evidence type="ECO:0000313" key="2">
    <source>
        <dbReference type="EMBL" id="GMI01592.1"/>
    </source>
</evidence>
<feature type="compositionally biased region" description="Polar residues" evidence="1">
    <location>
        <begin position="505"/>
        <end position="527"/>
    </location>
</feature>